<dbReference type="PANTHER" id="PTHR42678:SF34">
    <property type="entry name" value="OS04G0183300 PROTEIN"/>
    <property type="match status" value="1"/>
</dbReference>
<dbReference type="InterPro" id="IPR036928">
    <property type="entry name" value="AS_sf"/>
</dbReference>
<reference evidence="2 3" key="1">
    <citation type="submission" date="2022-06" db="EMBL/GenBank/DDBJ databases">
        <title>Isolation of gut microbiota from human fecal samples.</title>
        <authorList>
            <person name="Pamer E.G."/>
            <person name="Barat B."/>
            <person name="Waligurski E."/>
            <person name="Medina S."/>
            <person name="Paddock L."/>
            <person name="Mostad J."/>
        </authorList>
    </citation>
    <scope>NUCLEOTIDE SEQUENCE [LARGE SCALE GENOMIC DNA]</scope>
    <source>
        <strain evidence="2 3">SL.3.17</strain>
    </source>
</reference>
<organism evidence="2 3">
    <name type="scientific">Anaerovorax odorimutans</name>
    <dbReference type="NCBI Taxonomy" id="109327"/>
    <lineage>
        <taxon>Bacteria</taxon>
        <taxon>Bacillati</taxon>
        <taxon>Bacillota</taxon>
        <taxon>Clostridia</taxon>
        <taxon>Peptostreptococcales</taxon>
        <taxon>Anaerovoracaceae</taxon>
        <taxon>Anaerovorax</taxon>
    </lineage>
</organism>
<keyword evidence="3" id="KW-1185">Reference proteome</keyword>
<gene>
    <name evidence="2" type="ORF">NE619_02095</name>
</gene>
<comment type="caution">
    <text evidence="2">The sequence shown here is derived from an EMBL/GenBank/DDBJ whole genome shotgun (WGS) entry which is preliminary data.</text>
</comment>
<feature type="domain" description="Amidase" evidence="1">
    <location>
        <begin position="89"/>
        <end position="360"/>
    </location>
</feature>
<dbReference type="Pfam" id="PF01425">
    <property type="entry name" value="Amidase"/>
    <property type="match status" value="1"/>
</dbReference>
<dbReference type="InterPro" id="IPR023631">
    <property type="entry name" value="Amidase_dom"/>
</dbReference>
<evidence type="ECO:0000259" key="1">
    <source>
        <dbReference type="Pfam" id="PF01425"/>
    </source>
</evidence>
<sequence length="511" mass="55072">MSGKRKLIIGLVIAVLLAGGGAFAYYRMAAPPGEEWISYDSKEVTAEIDRQLSGLDMESLIKNKEHYVVEKSISDIQKAVKAGELSRQEITAICLYRIKTLDQSHHGYNSVISINPHAMEEAKRQDEQAGSGENSGDLPLLGIPVMLKDNINTADMPASAGAAALADFTAKEDAELVKKLKSQGAIILGKNNLSEFANYMSSVMPAGYSGRKGQTVNPFDPLKISPSGSSSGSAVAVTANLVPVSIGTETDGSIVAPSSANSVVGFKPTRGHISAEGILPLIKEIDTPGPIARTVQDAALVYSSASQKDVSPEWNKEEMKGKHIGLVKYEYSDEEMLKKLKASVEDMGARVTEVAIDEKDIDVFTNIKFSFKKDFEDFAQTYNLPIKKLDDLIAFNKEDPDRRCKYGQDLLEEANERKEADLKPIETAIKNADSVLAALFDENRLDGLVFLGSSGSSAPAAAGYPELTVPFGKDGKGVPQGATFVTRHGEDEKLLNLGYSFEANTGGREQP</sequence>
<dbReference type="Proteomes" id="UP001524502">
    <property type="component" value="Unassembled WGS sequence"/>
</dbReference>
<accession>A0ABT1RJZ6</accession>
<evidence type="ECO:0000313" key="3">
    <source>
        <dbReference type="Proteomes" id="UP001524502"/>
    </source>
</evidence>
<dbReference type="PANTHER" id="PTHR42678">
    <property type="entry name" value="AMIDASE"/>
    <property type="match status" value="1"/>
</dbReference>
<dbReference type="RefSeq" id="WP_256130690.1">
    <property type="nucleotide sequence ID" value="NZ_JANFXK010000001.1"/>
</dbReference>
<protein>
    <submittedName>
        <fullName evidence="2">Amidase family protein</fullName>
    </submittedName>
</protein>
<proteinExistence type="predicted"/>
<dbReference type="SUPFAM" id="SSF75304">
    <property type="entry name" value="Amidase signature (AS) enzymes"/>
    <property type="match status" value="1"/>
</dbReference>
<name>A0ABT1RJZ6_9FIRM</name>
<dbReference type="EMBL" id="JANFXK010000001">
    <property type="protein sequence ID" value="MCQ4635507.1"/>
    <property type="molecule type" value="Genomic_DNA"/>
</dbReference>
<dbReference type="Gene3D" id="3.90.1300.10">
    <property type="entry name" value="Amidase signature (AS) domain"/>
    <property type="match status" value="1"/>
</dbReference>
<dbReference type="NCBIfam" id="NF005219">
    <property type="entry name" value="PRK06707.1"/>
    <property type="match status" value="1"/>
</dbReference>
<evidence type="ECO:0000313" key="2">
    <source>
        <dbReference type="EMBL" id="MCQ4635507.1"/>
    </source>
</evidence>